<evidence type="ECO:0000259" key="2">
    <source>
        <dbReference type="Pfam" id="PF00534"/>
    </source>
</evidence>
<feature type="domain" description="Glycosyl transferase family 1" evidence="2">
    <location>
        <begin position="225"/>
        <end position="381"/>
    </location>
</feature>
<dbReference type="CDD" id="cd03801">
    <property type="entry name" value="GT4_PimA-like"/>
    <property type="match status" value="1"/>
</dbReference>
<dbReference type="GO" id="GO:0009103">
    <property type="term" value="P:lipopolysaccharide biosynthetic process"/>
    <property type="evidence" value="ECO:0007669"/>
    <property type="project" value="TreeGrafter"/>
</dbReference>
<keyword evidence="5" id="KW-1185">Reference proteome</keyword>
<dbReference type="Gene3D" id="3.40.50.2000">
    <property type="entry name" value="Glycogen Phosphorylase B"/>
    <property type="match status" value="4"/>
</dbReference>
<sequence>MRILIDLQAAQSQSRFRGIGRYSLAFVRALLQQRTQHEIVIALSGLFPETLDAIRLSFADVLAPERLRVWYAPGPVREAQSVNAWRRAVAELTREAFLAELQPDVVHVCSLFEGFYDDLVSSVGCWDRQTPVSISLYDLIPLAEAELYLKPDPAYAAHYQRKLMFARRASLCLAISEHTAMQGRELLGLDAERIVNVSAAADRIFRPVCLSDAEKQGLCRKFGLDRSFVLYTGGGDERKNLTRLLQSFALLPQAIRDRYQLLLAGKALEDRIERLTEIGRDNGLLSDQLRFAGYVDEKELVGLYNLCDLFVFPSLHEGFGLPVLEAMACGAPVIAAQTTSLPEVLDNPAALFDPSCVFSMRDKLCQGLTDTVFREQLRKAGLQRARQFSWQRTAEKSLAAWETLVERGRHKGLALGATSQPRPRLAFVSPLPPQQTGIADYSARLLKGLSRYYAIELVVAQKDVDLRAIGCDLPVRDVDWLLEHAAEIDRIVYQLGNSPYHRYQLPLLQQLPGVVVLHDVFLSALMAWREIEGQESNAWVEALYRSHGYIAVQRRFRDAEGARQTYPAGFSAIEQAQGLIVHSRHAQDLVQRWYGAQWGRRCLQVPLVCERPAAIEEERASAKKRLGCRATDFLVCSFGFVAATKQCDRLVRCWLGSALARDRRCHLVFVGQVDQVSYGGILRQLISAAGMDEHIHVTGYVATESYRDYLAAADLAVQLRTDSRGETSASLLDCLAASVAVIANAHGSMAEMDAQGLWLLADEFTDQQLVEALETLWRDPDRRHELARRGQSGIVARHQPEQCACHYVEAIEWFYSRPLRPRHGLPAAIAALEGPEPEVAEILTLAAALEQTFIPCLPDSCLFLDVTATCKQDRRTGIERVVRSLLLVLLQSPPPGWRVEPVRLLCCEGTWQYCAARRYSLELLGCPTTALPDGPVMPGPDDLVMTLDLSGDALVQAVQSGYYRQLRAQGTRLYALVFDLLPVRSPQWFPPQSAQLHQSWLEAISTFDGALCISATVAEDLRNWHAAEKKTIDLDQPYRIDWFHLGADLDAGVSGEGCAVQVSRLRQRLARCPSFLMVGTVEPRKAYLQAVSAFTCLWQQGVDVNLVIVGREGWRDLPEALRRDIPATVQCLRQHPEAERRLFWFDDASDETLEWLYQAADCLLAASYDEGFGLPLVEAALRGLPVLARDIPVFREVAGDWACYFTAHDGCALAGVIQDWLASQDPGPQSESRRVAIQTWQQSAGNLLTFCGILRSEPCAQREQAD</sequence>
<proteinExistence type="predicted"/>
<organism evidence="4 5">
    <name type="scientific">Desulfuromonas thiophila</name>
    <dbReference type="NCBI Taxonomy" id="57664"/>
    <lineage>
        <taxon>Bacteria</taxon>
        <taxon>Pseudomonadati</taxon>
        <taxon>Thermodesulfobacteriota</taxon>
        <taxon>Desulfuromonadia</taxon>
        <taxon>Desulfuromonadales</taxon>
        <taxon>Desulfuromonadaceae</taxon>
        <taxon>Desulfuromonas</taxon>
    </lineage>
</organism>
<dbReference type="GO" id="GO:0016757">
    <property type="term" value="F:glycosyltransferase activity"/>
    <property type="evidence" value="ECO:0007669"/>
    <property type="project" value="InterPro"/>
</dbReference>
<keyword evidence="1 4" id="KW-0808">Transferase</keyword>
<dbReference type="RefSeq" id="WP_143012110.1">
    <property type="nucleotide sequence ID" value="NZ_FNAQ01000007.1"/>
</dbReference>
<dbReference type="PANTHER" id="PTHR46401:SF2">
    <property type="entry name" value="GLYCOSYLTRANSFERASE WBBK-RELATED"/>
    <property type="match status" value="1"/>
</dbReference>
<evidence type="ECO:0000313" key="5">
    <source>
        <dbReference type="Proteomes" id="UP000243205"/>
    </source>
</evidence>
<accession>A0A1G7BVR1</accession>
<dbReference type="Proteomes" id="UP000243205">
    <property type="component" value="Unassembled WGS sequence"/>
</dbReference>
<evidence type="ECO:0000313" key="4">
    <source>
        <dbReference type="EMBL" id="SDE30446.1"/>
    </source>
</evidence>
<feature type="domain" description="Glycosyltransferase subfamily 4-like N-terminal" evidence="3">
    <location>
        <begin position="17"/>
        <end position="195"/>
    </location>
</feature>
<feature type="domain" description="Glycosyl transferase family 1" evidence="2">
    <location>
        <begin position="1075"/>
        <end position="1224"/>
    </location>
</feature>
<protein>
    <submittedName>
        <fullName evidence="4">Glycosyltransferase involved in cell wall bisynthesis</fullName>
    </submittedName>
</protein>
<dbReference type="OrthoDB" id="9767517at2"/>
<feature type="domain" description="Glycosyl transferase family 1" evidence="2">
    <location>
        <begin position="623"/>
        <end position="791"/>
    </location>
</feature>
<gene>
    <name evidence="4" type="ORF">SAMN05661003_10744</name>
</gene>
<name>A0A1G7BVR1_9BACT</name>
<dbReference type="InterPro" id="IPR001296">
    <property type="entry name" value="Glyco_trans_1"/>
</dbReference>
<dbReference type="InterPro" id="IPR028098">
    <property type="entry name" value="Glyco_trans_4-like_N"/>
</dbReference>
<dbReference type="STRING" id="57664.SAMN05661003_10744"/>
<dbReference type="SUPFAM" id="SSF53756">
    <property type="entry name" value="UDP-Glycosyltransferase/glycogen phosphorylase"/>
    <property type="match status" value="3"/>
</dbReference>
<dbReference type="EMBL" id="FNAQ01000007">
    <property type="protein sequence ID" value="SDE30446.1"/>
    <property type="molecule type" value="Genomic_DNA"/>
</dbReference>
<evidence type="ECO:0000259" key="3">
    <source>
        <dbReference type="Pfam" id="PF13439"/>
    </source>
</evidence>
<evidence type="ECO:0000256" key="1">
    <source>
        <dbReference type="ARBA" id="ARBA00022679"/>
    </source>
</evidence>
<dbReference type="Pfam" id="PF00534">
    <property type="entry name" value="Glycos_transf_1"/>
    <property type="match status" value="3"/>
</dbReference>
<dbReference type="AlphaFoldDB" id="A0A1G7BVR1"/>
<dbReference type="CDD" id="cd03809">
    <property type="entry name" value="GT4_MtfB-like"/>
    <property type="match status" value="2"/>
</dbReference>
<reference evidence="5" key="1">
    <citation type="submission" date="2016-10" db="EMBL/GenBank/DDBJ databases">
        <authorList>
            <person name="Varghese N."/>
            <person name="Submissions S."/>
        </authorList>
    </citation>
    <scope>NUCLEOTIDE SEQUENCE [LARGE SCALE GENOMIC DNA]</scope>
    <source>
        <strain evidence="5">DSM 8987</strain>
    </source>
</reference>
<dbReference type="PANTHER" id="PTHR46401">
    <property type="entry name" value="GLYCOSYLTRANSFERASE WBBK-RELATED"/>
    <property type="match status" value="1"/>
</dbReference>
<dbReference type="Pfam" id="PF13439">
    <property type="entry name" value="Glyco_transf_4"/>
    <property type="match status" value="1"/>
</dbReference>